<dbReference type="EMBL" id="GGEC01025220">
    <property type="protein sequence ID" value="MBX05704.1"/>
    <property type="molecule type" value="Transcribed_RNA"/>
</dbReference>
<accession>A0A2P2KIY2</accession>
<reference evidence="1" key="1">
    <citation type="submission" date="2018-02" db="EMBL/GenBank/DDBJ databases">
        <title>Rhizophora mucronata_Transcriptome.</title>
        <authorList>
            <person name="Meera S.P."/>
            <person name="Sreeshan A."/>
            <person name="Augustine A."/>
        </authorList>
    </citation>
    <scope>NUCLEOTIDE SEQUENCE</scope>
    <source>
        <tissue evidence="1">Leaf</tissue>
    </source>
</reference>
<name>A0A2P2KIY2_RHIMU</name>
<sequence length="53" mass="5667">MSIFSLVTGRPGPSGFGSASTAEQVTHWIDASNRTVIITGQFYVTPIFYDTAA</sequence>
<protein>
    <submittedName>
        <fullName evidence="1">Short-chain dehydrogenase</fullName>
    </submittedName>
</protein>
<organism evidence="1">
    <name type="scientific">Rhizophora mucronata</name>
    <name type="common">Asiatic mangrove</name>
    <dbReference type="NCBI Taxonomy" id="61149"/>
    <lineage>
        <taxon>Eukaryota</taxon>
        <taxon>Viridiplantae</taxon>
        <taxon>Streptophyta</taxon>
        <taxon>Embryophyta</taxon>
        <taxon>Tracheophyta</taxon>
        <taxon>Spermatophyta</taxon>
        <taxon>Magnoliopsida</taxon>
        <taxon>eudicotyledons</taxon>
        <taxon>Gunneridae</taxon>
        <taxon>Pentapetalae</taxon>
        <taxon>rosids</taxon>
        <taxon>fabids</taxon>
        <taxon>Malpighiales</taxon>
        <taxon>Rhizophoraceae</taxon>
        <taxon>Rhizophora</taxon>
    </lineage>
</organism>
<dbReference type="AlphaFoldDB" id="A0A2P2KIY2"/>
<evidence type="ECO:0000313" key="1">
    <source>
        <dbReference type="EMBL" id="MBX05704.1"/>
    </source>
</evidence>
<proteinExistence type="predicted"/>